<dbReference type="EMBL" id="JBHULX010000002">
    <property type="protein sequence ID" value="MFD2589885.1"/>
    <property type="molecule type" value="Genomic_DNA"/>
</dbReference>
<accession>A0ABW5N304</accession>
<keyword evidence="1" id="KW-0812">Transmembrane</keyword>
<sequence length="110" mass="12024">MISITVLLMLSGFFFLYNTSKRAVLELPVKVETWFQGNDAIAKCIGITLLLTSLIGLTANLGVGAGVFIAFLIFMMLGSLVILLAPLHVITYKRIAISFCVFLLLELILS</sequence>
<proteinExistence type="predicted"/>
<keyword evidence="1" id="KW-1133">Transmembrane helix</keyword>
<evidence type="ECO:0000256" key="1">
    <source>
        <dbReference type="SAM" id="Phobius"/>
    </source>
</evidence>
<keyword evidence="1" id="KW-0472">Membrane</keyword>
<name>A0ABW5N304_9FLAO</name>
<dbReference type="RefSeq" id="WP_378256177.1">
    <property type="nucleotide sequence ID" value="NZ_JBHSJV010000001.1"/>
</dbReference>
<feature type="transmembrane region" description="Helical" evidence="1">
    <location>
        <begin position="66"/>
        <end position="85"/>
    </location>
</feature>
<dbReference type="Proteomes" id="UP001597459">
    <property type="component" value="Unassembled WGS sequence"/>
</dbReference>
<gene>
    <name evidence="2" type="ORF">ACFSTE_03525</name>
</gene>
<evidence type="ECO:0000313" key="3">
    <source>
        <dbReference type="Proteomes" id="UP001597459"/>
    </source>
</evidence>
<keyword evidence="3" id="KW-1185">Reference proteome</keyword>
<evidence type="ECO:0008006" key="4">
    <source>
        <dbReference type="Google" id="ProtNLM"/>
    </source>
</evidence>
<comment type="caution">
    <text evidence="2">The sequence shown here is derived from an EMBL/GenBank/DDBJ whole genome shotgun (WGS) entry which is preliminary data.</text>
</comment>
<protein>
    <recommendedName>
        <fullName evidence="4">DoxX-like family protein</fullName>
    </recommendedName>
</protein>
<reference evidence="3" key="1">
    <citation type="journal article" date="2019" name="Int. J. Syst. Evol. Microbiol.">
        <title>The Global Catalogue of Microorganisms (GCM) 10K type strain sequencing project: providing services to taxonomists for standard genome sequencing and annotation.</title>
        <authorList>
            <consortium name="The Broad Institute Genomics Platform"/>
            <consortium name="The Broad Institute Genome Sequencing Center for Infectious Disease"/>
            <person name="Wu L."/>
            <person name="Ma J."/>
        </authorList>
    </citation>
    <scope>NUCLEOTIDE SEQUENCE [LARGE SCALE GENOMIC DNA]</scope>
    <source>
        <strain evidence="3">KCTC 42423</strain>
    </source>
</reference>
<feature type="transmembrane region" description="Helical" evidence="1">
    <location>
        <begin position="40"/>
        <end position="59"/>
    </location>
</feature>
<evidence type="ECO:0000313" key="2">
    <source>
        <dbReference type="EMBL" id="MFD2589885.1"/>
    </source>
</evidence>
<organism evidence="2 3">
    <name type="scientific">Aquimarina hainanensis</name>
    <dbReference type="NCBI Taxonomy" id="1578017"/>
    <lineage>
        <taxon>Bacteria</taxon>
        <taxon>Pseudomonadati</taxon>
        <taxon>Bacteroidota</taxon>
        <taxon>Flavobacteriia</taxon>
        <taxon>Flavobacteriales</taxon>
        <taxon>Flavobacteriaceae</taxon>
        <taxon>Aquimarina</taxon>
    </lineage>
</organism>